<dbReference type="InterPro" id="IPR024930">
    <property type="entry name" value="Skp_dom_sf"/>
</dbReference>
<dbReference type="GO" id="GO:0051082">
    <property type="term" value="F:unfolded protein binding"/>
    <property type="evidence" value="ECO:0007669"/>
    <property type="project" value="InterPro"/>
</dbReference>
<dbReference type="OrthoDB" id="5457268at2"/>
<accession>A0A7C9MME0</accession>
<comment type="caution">
    <text evidence="5">The sequence shown here is derived from an EMBL/GenBank/DDBJ whole genome shotgun (WGS) entry which is preliminary data.</text>
</comment>
<protein>
    <submittedName>
        <fullName evidence="5">OmpH family outer membrane protein</fullName>
    </submittedName>
</protein>
<evidence type="ECO:0000256" key="2">
    <source>
        <dbReference type="ARBA" id="ARBA00022729"/>
    </source>
</evidence>
<feature type="signal peptide" evidence="4">
    <location>
        <begin position="1"/>
        <end position="22"/>
    </location>
</feature>
<organism evidence="5 6">
    <name type="scientific">Solidesulfovibrio aerotolerans</name>
    <dbReference type="NCBI Taxonomy" id="295255"/>
    <lineage>
        <taxon>Bacteria</taxon>
        <taxon>Pseudomonadati</taxon>
        <taxon>Thermodesulfobacteriota</taxon>
        <taxon>Desulfovibrionia</taxon>
        <taxon>Desulfovibrionales</taxon>
        <taxon>Desulfovibrionaceae</taxon>
        <taxon>Solidesulfovibrio</taxon>
    </lineage>
</organism>
<dbReference type="PANTHER" id="PTHR35089:SF1">
    <property type="entry name" value="CHAPERONE PROTEIN SKP"/>
    <property type="match status" value="1"/>
</dbReference>
<evidence type="ECO:0000313" key="5">
    <source>
        <dbReference type="EMBL" id="MYL84493.1"/>
    </source>
</evidence>
<keyword evidence="6" id="KW-1185">Reference proteome</keyword>
<dbReference type="GO" id="GO:0005829">
    <property type="term" value="C:cytosol"/>
    <property type="evidence" value="ECO:0007669"/>
    <property type="project" value="TreeGrafter"/>
</dbReference>
<evidence type="ECO:0000313" key="6">
    <source>
        <dbReference type="Proteomes" id="UP000482487"/>
    </source>
</evidence>
<dbReference type="RefSeq" id="WP_160962573.1">
    <property type="nucleotide sequence ID" value="NZ_WVUD01000033.1"/>
</dbReference>
<keyword evidence="3" id="KW-0175">Coiled coil</keyword>
<comment type="similarity">
    <text evidence="1">Belongs to the Skp family.</text>
</comment>
<dbReference type="Proteomes" id="UP000482487">
    <property type="component" value="Unassembled WGS sequence"/>
</dbReference>
<dbReference type="GO" id="GO:0050821">
    <property type="term" value="P:protein stabilization"/>
    <property type="evidence" value="ECO:0007669"/>
    <property type="project" value="TreeGrafter"/>
</dbReference>
<sequence>MRVMFRVLIVLAVLAVPLAAQAQGKIGIINLDEAMSNSSAGKSALGSLKSKFESREKALAATGDELKRMQEELQKKSVALSQDAMKTKAADFEGKARKYLEDRNKLQQEEQQAQQGVLQPLLTRLQKVVSDYAVRNGYTVILEARSVPYFDPKLDVTAAIQAEFDKSK</sequence>
<dbReference type="InterPro" id="IPR005632">
    <property type="entry name" value="Chaperone_Skp"/>
</dbReference>
<evidence type="ECO:0000256" key="3">
    <source>
        <dbReference type="SAM" id="Coils"/>
    </source>
</evidence>
<dbReference type="AlphaFoldDB" id="A0A7C9MME0"/>
<dbReference type="EMBL" id="WVUD01000033">
    <property type="protein sequence ID" value="MYL84493.1"/>
    <property type="molecule type" value="Genomic_DNA"/>
</dbReference>
<name>A0A7C9MME0_9BACT</name>
<dbReference type="SUPFAM" id="SSF111384">
    <property type="entry name" value="OmpH-like"/>
    <property type="match status" value="1"/>
</dbReference>
<feature type="coiled-coil region" evidence="3">
    <location>
        <begin position="89"/>
        <end position="116"/>
    </location>
</feature>
<evidence type="ECO:0000256" key="4">
    <source>
        <dbReference type="SAM" id="SignalP"/>
    </source>
</evidence>
<dbReference type="Pfam" id="PF03938">
    <property type="entry name" value="OmpH"/>
    <property type="match status" value="1"/>
</dbReference>
<keyword evidence="2 4" id="KW-0732">Signal</keyword>
<proteinExistence type="inferred from homology"/>
<dbReference type="SMART" id="SM00935">
    <property type="entry name" value="OmpH"/>
    <property type="match status" value="1"/>
</dbReference>
<reference evidence="5 6" key="1">
    <citation type="submission" date="2020-01" db="EMBL/GenBank/DDBJ databases">
        <title>Genome sequence of Desulfovibrio aerotolerans DSM 16695(T).</title>
        <authorList>
            <person name="Karnachuk O."/>
            <person name="Avakyan M."/>
            <person name="Mardanov A."/>
            <person name="Kadnikov V."/>
            <person name="Ravin N."/>
        </authorList>
    </citation>
    <scope>NUCLEOTIDE SEQUENCE [LARGE SCALE GENOMIC DNA]</scope>
    <source>
        <strain evidence="5 6">DSM 16695</strain>
    </source>
</reference>
<gene>
    <name evidence="5" type="ORF">GTA51_15335</name>
</gene>
<dbReference type="PANTHER" id="PTHR35089">
    <property type="entry name" value="CHAPERONE PROTEIN SKP"/>
    <property type="match status" value="1"/>
</dbReference>
<evidence type="ECO:0000256" key="1">
    <source>
        <dbReference type="ARBA" id="ARBA00009091"/>
    </source>
</evidence>
<feature type="chain" id="PRO_5028911024" evidence="4">
    <location>
        <begin position="23"/>
        <end position="168"/>
    </location>
</feature>
<dbReference type="Gene3D" id="3.30.910.20">
    <property type="entry name" value="Skp domain"/>
    <property type="match status" value="1"/>
</dbReference>